<dbReference type="InterPro" id="IPR013078">
    <property type="entry name" value="His_Pase_superF_clade-1"/>
</dbReference>
<proteinExistence type="predicted"/>
<organism evidence="3 4">
    <name type="scientific">Lyngbya confervoides BDU141951</name>
    <dbReference type="NCBI Taxonomy" id="1574623"/>
    <lineage>
        <taxon>Bacteria</taxon>
        <taxon>Bacillati</taxon>
        <taxon>Cyanobacteriota</taxon>
        <taxon>Cyanophyceae</taxon>
        <taxon>Oscillatoriophycideae</taxon>
        <taxon>Oscillatoriales</taxon>
        <taxon>Microcoleaceae</taxon>
        <taxon>Lyngbya</taxon>
    </lineage>
</organism>
<feature type="active site" description="Tele-phosphohistidine intermediate" evidence="1">
    <location>
        <position position="239"/>
    </location>
</feature>
<feature type="binding site" evidence="2">
    <location>
        <begin position="238"/>
        <end position="245"/>
    </location>
    <ligand>
        <name>substrate</name>
    </ligand>
</feature>
<dbReference type="CDD" id="cd07067">
    <property type="entry name" value="HP_PGM_like"/>
    <property type="match status" value="2"/>
</dbReference>
<dbReference type="AlphaFoldDB" id="A0ABD4SZ68"/>
<evidence type="ECO:0000313" key="3">
    <source>
        <dbReference type="EMBL" id="MCM1981357.1"/>
    </source>
</evidence>
<keyword evidence="4" id="KW-1185">Reference proteome</keyword>
<accession>A0ABD4SZ68</accession>
<dbReference type="InterPro" id="IPR001345">
    <property type="entry name" value="PG/BPGM_mutase_AS"/>
</dbReference>
<name>A0ABD4SZ68_9CYAN</name>
<dbReference type="PANTHER" id="PTHR48100">
    <property type="entry name" value="BROAD-SPECIFICITY PHOSPHATASE YOR283W-RELATED"/>
    <property type="match status" value="1"/>
</dbReference>
<dbReference type="PROSITE" id="PS00175">
    <property type="entry name" value="PG_MUTASE"/>
    <property type="match status" value="2"/>
</dbReference>
<dbReference type="Gene3D" id="3.40.50.1240">
    <property type="entry name" value="Phosphoglycerate mutase-like"/>
    <property type="match status" value="2"/>
</dbReference>
<dbReference type="SUPFAM" id="SSF53254">
    <property type="entry name" value="Phosphoglycerate mutase-like"/>
    <property type="match status" value="2"/>
</dbReference>
<dbReference type="RefSeq" id="WP_201277261.1">
    <property type="nucleotide sequence ID" value="NZ_JTHE03000005.1"/>
</dbReference>
<gene>
    <name evidence="3" type="ORF">QQ91_0000735</name>
</gene>
<dbReference type="SMART" id="SM00855">
    <property type="entry name" value="PGAM"/>
    <property type="match status" value="2"/>
</dbReference>
<dbReference type="EMBL" id="JTHE03000005">
    <property type="protein sequence ID" value="MCM1981357.1"/>
    <property type="molecule type" value="Genomic_DNA"/>
</dbReference>
<feature type="binding site" evidence="2">
    <location>
        <position position="288"/>
    </location>
    <ligand>
        <name>substrate</name>
    </ligand>
</feature>
<comment type="caution">
    <text evidence="3">The sequence shown here is derived from an EMBL/GenBank/DDBJ whole genome shotgun (WGS) entry which is preliminary data.</text>
</comment>
<reference evidence="3 4" key="1">
    <citation type="journal article" date="2015" name="Genome Announc.">
        <title>Draft Genome Sequence of Filamentous Marine Cyanobacterium Lyngbya confervoides Strain BDU141951.</title>
        <authorList>
            <person name="Chandrababunaidu M.M."/>
            <person name="Sen D."/>
            <person name="Tripathy S."/>
        </authorList>
    </citation>
    <scope>NUCLEOTIDE SEQUENCE [LARGE SCALE GENOMIC DNA]</scope>
    <source>
        <strain evidence="3 4">BDU141951</strain>
    </source>
</reference>
<protein>
    <submittedName>
        <fullName evidence="3">Histidine phosphatase family protein</fullName>
    </submittedName>
</protein>
<dbReference type="InterPro" id="IPR050275">
    <property type="entry name" value="PGM_Phosphatase"/>
</dbReference>
<evidence type="ECO:0000256" key="1">
    <source>
        <dbReference type="PIRSR" id="PIRSR613078-1"/>
    </source>
</evidence>
<dbReference type="PANTHER" id="PTHR48100:SF10">
    <property type="entry name" value="2-CARBOXY-D-ARABINITOL-1-PHOSPHATASE-RELATED"/>
    <property type="match status" value="1"/>
</dbReference>
<feature type="active site" description="Proton donor/acceptor" evidence="1">
    <location>
        <position position="313"/>
    </location>
</feature>
<evidence type="ECO:0000313" key="4">
    <source>
        <dbReference type="Proteomes" id="UP000031561"/>
    </source>
</evidence>
<dbReference type="Pfam" id="PF00300">
    <property type="entry name" value="His_Phos_1"/>
    <property type="match status" value="2"/>
</dbReference>
<dbReference type="Proteomes" id="UP000031561">
    <property type="component" value="Unassembled WGS sequence"/>
</dbReference>
<sequence length="452" mass="50326">MGTRVILVRHGESSFNVERRVQGHLDQSLLTDRGIADAQRVGEALKGLAFDALYCSPLQRAQQTMQRIWDRLSNGMPSPSPETLDNLIEIGLPRWEGMLFSEVKQQFPVLYRQWHQAPHELKMEVKQGSEVATVYPVQAVFRQAAQVWEDLLPRHRHQTVLLVGHSGINRALLCTALGLAPDRYQMLQQANCNISVLNFPDGTLASAQLEALNLTSHLDLPVPKPRPGYGALRLLLVRHGETDWNRQGRFQGQRDIPLNENGKRQGRQAAAFLKGLPLDFAVSSPMQRPKLTAELILAHHPQISLALNDRLCEISHGTWEGRLEAEIEEAYPGELERWRTQPEQVQMPAGENLQQVWDRTVAAWDEIVQEALAQRDQQAMPTGMVVAHDAVNKVILCHTVGASAAKFWNFKQGNGAVSVIDFAADGRPTLQAMNITTHLDGGILDQTAAGAL</sequence>
<evidence type="ECO:0000256" key="2">
    <source>
        <dbReference type="PIRSR" id="PIRSR613078-2"/>
    </source>
</evidence>
<dbReference type="InterPro" id="IPR029033">
    <property type="entry name" value="His_PPase_superfam"/>
</dbReference>